<dbReference type="Pfam" id="PF12697">
    <property type="entry name" value="Abhydrolase_6"/>
    <property type="match status" value="1"/>
</dbReference>
<dbReference type="InterPro" id="IPR029058">
    <property type="entry name" value="AB_hydrolase_fold"/>
</dbReference>
<reference evidence="2 3" key="1">
    <citation type="submission" date="2020-08" db="EMBL/GenBank/DDBJ databases">
        <title>Sequencing the genomes of 1000 actinobacteria strains.</title>
        <authorList>
            <person name="Klenk H.-P."/>
        </authorList>
    </citation>
    <scope>NUCLEOTIDE SEQUENCE [LARGE SCALE GENOMIC DNA]</scope>
    <source>
        <strain evidence="2 3">DSM 22826</strain>
    </source>
</reference>
<dbReference type="InterPro" id="IPR000073">
    <property type="entry name" value="AB_hydrolase_1"/>
</dbReference>
<dbReference type="GO" id="GO:0016020">
    <property type="term" value="C:membrane"/>
    <property type="evidence" value="ECO:0007669"/>
    <property type="project" value="TreeGrafter"/>
</dbReference>
<dbReference type="Gene3D" id="3.40.50.1820">
    <property type="entry name" value="alpha/beta hydrolase"/>
    <property type="match status" value="1"/>
</dbReference>
<gene>
    <name evidence="2" type="ORF">E9229_003220</name>
</gene>
<comment type="caution">
    <text evidence="2">The sequence shown here is derived from an EMBL/GenBank/DDBJ whole genome shotgun (WGS) entry which is preliminary data.</text>
</comment>
<dbReference type="PANTHER" id="PTHR43798">
    <property type="entry name" value="MONOACYLGLYCEROL LIPASE"/>
    <property type="match status" value="1"/>
</dbReference>
<dbReference type="SUPFAM" id="SSF53474">
    <property type="entry name" value="alpha/beta-Hydrolases"/>
    <property type="match status" value="1"/>
</dbReference>
<name>A0A839QN06_9MICC</name>
<dbReference type="AlphaFoldDB" id="A0A839QN06"/>
<evidence type="ECO:0000313" key="2">
    <source>
        <dbReference type="EMBL" id="MBB2996973.1"/>
    </source>
</evidence>
<feature type="domain" description="AB hydrolase-1" evidence="1">
    <location>
        <begin position="26"/>
        <end position="242"/>
    </location>
</feature>
<dbReference type="EMBL" id="JACHVS010000002">
    <property type="protein sequence ID" value="MBB2996973.1"/>
    <property type="molecule type" value="Genomic_DNA"/>
</dbReference>
<dbReference type="Proteomes" id="UP000523000">
    <property type="component" value="Unassembled WGS sequence"/>
</dbReference>
<sequence>MSAQRDIRTDGIRLHCTINAGPGPEILFLNGAFTTGRDWKKVVRQLPPDAHTVRFDARGRGRSADSADYSFSGALQDVERVIEATGLRNPVLVGWSHGATLAVRHAATHPGRVAGLVLIDGALPVRIFRGKAPGRIHRQYRMLGLPLRVLGIMRLASRMNHRQAAEVVLELDRVDAGLLPDYRALDCPTLLVLGSGPHFGSPASEMSAMRAAADPAVAQNPRVHLYTTVPSNHLWMLRRDAATIADAIRAVTG</sequence>
<dbReference type="RefSeq" id="WP_183512544.1">
    <property type="nucleotide sequence ID" value="NZ_BAABGK010000109.1"/>
</dbReference>
<keyword evidence="3" id="KW-1185">Reference proteome</keyword>
<proteinExistence type="predicted"/>
<dbReference type="InterPro" id="IPR050266">
    <property type="entry name" value="AB_hydrolase_sf"/>
</dbReference>
<protein>
    <submittedName>
        <fullName evidence="2">Pimeloyl-ACP methyl ester carboxylesterase</fullName>
    </submittedName>
</protein>
<dbReference type="PANTHER" id="PTHR43798:SF33">
    <property type="entry name" value="HYDROLASE, PUTATIVE (AFU_ORTHOLOGUE AFUA_2G14860)-RELATED"/>
    <property type="match status" value="1"/>
</dbReference>
<organism evidence="2 3">
    <name type="scientific">Paeniglutamicibacter cryotolerans</name>
    <dbReference type="NCBI Taxonomy" id="670079"/>
    <lineage>
        <taxon>Bacteria</taxon>
        <taxon>Bacillati</taxon>
        <taxon>Actinomycetota</taxon>
        <taxon>Actinomycetes</taxon>
        <taxon>Micrococcales</taxon>
        <taxon>Micrococcaceae</taxon>
        <taxon>Paeniglutamicibacter</taxon>
    </lineage>
</organism>
<dbReference type="GO" id="GO:0003824">
    <property type="term" value="F:catalytic activity"/>
    <property type="evidence" value="ECO:0007669"/>
    <property type="project" value="UniProtKB-ARBA"/>
</dbReference>
<evidence type="ECO:0000259" key="1">
    <source>
        <dbReference type="Pfam" id="PF12697"/>
    </source>
</evidence>
<accession>A0A839QN06</accession>
<evidence type="ECO:0000313" key="3">
    <source>
        <dbReference type="Proteomes" id="UP000523000"/>
    </source>
</evidence>